<feature type="transmembrane region" description="Helical" evidence="1">
    <location>
        <begin position="108"/>
        <end position="128"/>
    </location>
</feature>
<evidence type="ECO:0000256" key="1">
    <source>
        <dbReference type="SAM" id="Phobius"/>
    </source>
</evidence>
<feature type="transmembrane region" description="Helical" evidence="1">
    <location>
        <begin position="6"/>
        <end position="27"/>
    </location>
</feature>
<dbReference type="AlphaFoldDB" id="A0A4Y8WBG8"/>
<dbReference type="RefSeq" id="WP_134836928.1">
    <property type="nucleotide sequence ID" value="NZ_SATR01000038.1"/>
</dbReference>
<organism evidence="2 3">
    <name type="scientific">Vibrio ouci</name>
    <dbReference type="NCBI Taxonomy" id="2499078"/>
    <lineage>
        <taxon>Bacteria</taxon>
        <taxon>Pseudomonadati</taxon>
        <taxon>Pseudomonadota</taxon>
        <taxon>Gammaproteobacteria</taxon>
        <taxon>Vibrionales</taxon>
        <taxon>Vibrionaceae</taxon>
        <taxon>Vibrio</taxon>
    </lineage>
</organism>
<keyword evidence="1" id="KW-0472">Membrane</keyword>
<dbReference type="OrthoDB" id="5893365at2"/>
<feature type="transmembrane region" description="Helical" evidence="1">
    <location>
        <begin position="54"/>
        <end position="77"/>
    </location>
</feature>
<name>A0A4Y8WBG8_9VIBR</name>
<sequence>MSDLITKYAAIIAGVCVIPFFITNAYLTIKLRPRKYELIQLIYQSAPEKFRSRALLVMEAHMSWVAGSACSYIWFVYPMLRFAWGIPASAISQWQSDIKKALGPTYNLYWISTMLLNVTFAGLAIFIINEYVISKFV</sequence>
<dbReference type="EMBL" id="SATR01000038">
    <property type="protein sequence ID" value="TFH89986.1"/>
    <property type="molecule type" value="Genomic_DNA"/>
</dbReference>
<proteinExistence type="predicted"/>
<gene>
    <name evidence="2" type="ORF">ELS82_19275</name>
</gene>
<evidence type="ECO:0000313" key="3">
    <source>
        <dbReference type="Proteomes" id="UP000297753"/>
    </source>
</evidence>
<dbReference type="Proteomes" id="UP000297753">
    <property type="component" value="Unassembled WGS sequence"/>
</dbReference>
<keyword evidence="1" id="KW-0812">Transmembrane</keyword>
<reference evidence="2 3" key="1">
    <citation type="submission" date="2019-01" db="EMBL/GenBank/DDBJ databases">
        <title>Vibrio BEI176 sp. nov, a marine bacterium isolated from China: eastern marignal seas.</title>
        <authorList>
            <person name="Li B."/>
        </authorList>
    </citation>
    <scope>NUCLEOTIDE SEQUENCE [LARGE SCALE GENOMIC DNA]</scope>
    <source>
        <strain evidence="2 3">BEI176</strain>
    </source>
</reference>
<accession>A0A4Y8WBG8</accession>
<keyword evidence="1" id="KW-1133">Transmembrane helix</keyword>
<comment type="caution">
    <text evidence="2">The sequence shown here is derived from an EMBL/GenBank/DDBJ whole genome shotgun (WGS) entry which is preliminary data.</text>
</comment>
<evidence type="ECO:0000313" key="2">
    <source>
        <dbReference type="EMBL" id="TFH89986.1"/>
    </source>
</evidence>
<keyword evidence="3" id="KW-1185">Reference proteome</keyword>
<protein>
    <submittedName>
        <fullName evidence="2">Uncharacterized protein</fullName>
    </submittedName>
</protein>